<evidence type="ECO:0000313" key="2">
    <source>
        <dbReference type="Proteomes" id="UP000814128"/>
    </source>
</evidence>
<evidence type="ECO:0000313" key="1">
    <source>
        <dbReference type="EMBL" id="KAI0032149.1"/>
    </source>
</evidence>
<reference evidence="1" key="1">
    <citation type="submission" date="2021-02" db="EMBL/GenBank/DDBJ databases">
        <authorList>
            <consortium name="DOE Joint Genome Institute"/>
            <person name="Ahrendt S."/>
            <person name="Looney B.P."/>
            <person name="Miyauchi S."/>
            <person name="Morin E."/>
            <person name="Drula E."/>
            <person name="Courty P.E."/>
            <person name="Chicoki N."/>
            <person name="Fauchery L."/>
            <person name="Kohler A."/>
            <person name="Kuo A."/>
            <person name="Labutti K."/>
            <person name="Pangilinan J."/>
            <person name="Lipzen A."/>
            <person name="Riley R."/>
            <person name="Andreopoulos W."/>
            <person name="He G."/>
            <person name="Johnson J."/>
            <person name="Barry K.W."/>
            <person name="Grigoriev I.V."/>
            <person name="Nagy L."/>
            <person name="Hibbett D."/>
            <person name="Henrissat B."/>
            <person name="Matheny P.B."/>
            <person name="Labbe J."/>
            <person name="Martin F."/>
        </authorList>
    </citation>
    <scope>NUCLEOTIDE SEQUENCE</scope>
    <source>
        <strain evidence="1">EC-137</strain>
    </source>
</reference>
<gene>
    <name evidence="1" type="ORF">K488DRAFT_50550</name>
</gene>
<organism evidence="1 2">
    <name type="scientific">Vararia minispora EC-137</name>
    <dbReference type="NCBI Taxonomy" id="1314806"/>
    <lineage>
        <taxon>Eukaryota</taxon>
        <taxon>Fungi</taxon>
        <taxon>Dikarya</taxon>
        <taxon>Basidiomycota</taxon>
        <taxon>Agaricomycotina</taxon>
        <taxon>Agaricomycetes</taxon>
        <taxon>Russulales</taxon>
        <taxon>Lachnocladiaceae</taxon>
        <taxon>Vararia</taxon>
    </lineage>
</organism>
<sequence>MEGWTDRLHTGFLGEHVLVTELRLTSFGAFCIAALVTLVICIVERAIAIALSKRWVPFRVAPGKRGRIQNTLWRMGLNWIATLLQILYMLIAMSFHIGLIFIIVTTLAVGQCILESLEEPPARNLSRYAYDIALSGSEPLLSPENTDSSTIPRHDKSPSSPLPRQGSRAKPSSIFIHPTQSNLARADAAAVELGLHGSTGLVSAGETSAEPWVGGKGREVAREIMGPTKGKAGPHHRTSSQARLFHVGESDSDDGI</sequence>
<dbReference type="EMBL" id="MU273555">
    <property type="protein sequence ID" value="KAI0032149.1"/>
    <property type="molecule type" value="Genomic_DNA"/>
</dbReference>
<name>A0ACB8QJX1_9AGAM</name>
<comment type="caution">
    <text evidence="1">The sequence shown here is derived from an EMBL/GenBank/DDBJ whole genome shotgun (WGS) entry which is preliminary data.</text>
</comment>
<accession>A0ACB8QJX1</accession>
<dbReference type="Proteomes" id="UP000814128">
    <property type="component" value="Unassembled WGS sequence"/>
</dbReference>
<keyword evidence="2" id="KW-1185">Reference proteome</keyword>
<proteinExistence type="predicted"/>
<protein>
    <submittedName>
        <fullName evidence="1">Uncharacterized protein</fullName>
    </submittedName>
</protein>
<reference evidence="1" key="2">
    <citation type="journal article" date="2022" name="New Phytol.">
        <title>Evolutionary transition to the ectomycorrhizal habit in the genomes of a hyperdiverse lineage of mushroom-forming fungi.</title>
        <authorList>
            <person name="Looney B."/>
            <person name="Miyauchi S."/>
            <person name="Morin E."/>
            <person name="Drula E."/>
            <person name="Courty P.E."/>
            <person name="Kohler A."/>
            <person name="Kuo A."/>
            <person name="LaButti K."/>
            <person name="Pangilinan J."/>
            <person name="Lipzen A."/>
            <person name="Riley R."/>
            <person name="Andreopoulos W."/>
            <person name="He G."/>
            <person name="Johnson J."/>
            <person name="Nolan M."/>
            <person name="Tritt A."/>
            <person name="Barry K.W."/>
            <person name="Grigoriev I.V."/>
            <person name="Nagy L.G."/>
            <person name="Hibbett D."/>
            <person name="Henrissat B."/>
            <person name="Matheny P.B."/>
            <person name="Labbe J."/>
            <person name="Martin F.M."/>
        </authorList>
    </citation>
    <scope>NUCLEOTIDE SEQUENCE</scope>
    <source>
        <strain evidence="1">EC-137</strain>
    </source>
</reference>